<dbReference type="PANTHER" id="PTHR23295:SF6">
    <property type="entry name" value="NEOSIN, ISOFORM A"/>
    <property type="match status" value="1"/>
</dbReference>
<feature type="region of interest" description="Disordered" evidence="2">
    <location>
        <begin position="268"/>
        <end position="373"/>
    </location>
</feature>
<evidence type="ECO:0000313" key="4">
    <source>
        <dbReference type="EMBL" id="KAF6829201.1"/>
    </source>
</evidence>
<dbReference type="AlphaFoldDB" id="A0A8H6NE50"/>
<feature type="region of interest" description="Disordered" evidence="2">
    <location>
        <begin position="728"/>
        <end position="801"/>
    </location>
</feature>
<organism evidence="4 5">
    <name type="scientific">Colletotrichum plurivorum</name>
    <dbReference type="NCBI Taxonomy" id="2175906"/>
    <lineage>
        <taxon>Eukaryota</taxon>
        <taxon>Fungi</taxon>
        <taxon>Dikarya</taxon>
        <taxon>Ascomycota</taxon>
        <taxon>Pezizomycotina</taxon>
        <taxon>Sordariomycetes</taxon>
        <taxon>Hypocreomycetidae</taxon>
        <taxon>Glomerellales</taxon>
        <taxon>Glomerellaceae</taxon>
        <taxon>Colletotrichum</taxon>
        <taxon>Colletotrichum orchidearum species complex</taxon>
    </lineage>
</organism>
<dbReference type="GO" id="GO:0003723">
    <property type="term" value="F:RNA binding"/>
    <property type="evidence" value="ECO:0007669"/>
    <property type="project" value="UniProtKB-UniRule"/>
</dbReference>
<evidence type="ECO:0000256" key="2">
    <source>
        <dbReference type="SAM" id="MobiDB-lite"/>
    </source>
</evidence>
<feature type="compositionally biased region" description="Polar residues" evidence="2">
    <location>
        <begin position="284"/>
        <end position="296"/>
    </location>
</feature>
<dbReference type="PROSITE" id="PS50102">
    <property type="entry name" value="RRM"/>
    <property type="match status" value="1"/>
</dbReference>
<feature type="compositionally biased region" description="Basic and acidic residues" evidence="2">
    <location>
        <begin position="483"/>
        <end position="506"/>
    </location>
</feature>
<accession>A0A8H6NE50</accession>
<comment type="caution">
    <text evidence="4">The sequence shown here is derived from an EMBL/GenBank/DDBJ whole genome shotgun (WGS) entry which is preliminary data.</text>
</comment>
<dbReference type="SUPFAM" id="SSF54928">
    <property type="entry name" value="RNA-binding domain, RBD"/>
    <property type="match status" value="1"/>
</dbReference>
<feature type="compositionally biased region" description="Basic and acidic residues" evidence="2">
    <location>
        <begin position="554"/>
        <end position="572"/>
    </location>
</feature>
<dbReference type="InterPro" id="IPR012677">
    <property type="entry name" value="Nucleotide-bd_a/b_plait_sf"/>
</dbReference>
<dbReference type="Proteomes" id="UP000654918">
    <property type="component" value="Unassembled WGS sequence"/>
</dbReference>
<evidence type="ECO:0000259" key="3">
    <source>
        <dbReference type="PROSITE" id="PS50102"/>
    </source>
</evidence>
<evidence type="ECO:0000313" key="5">
    <source>
        <dbReference type="Proteomes" id="UP000654918"/>
    </source>
</evidence>
<dbReference type="InterPro" id="IPR052600">
    <property type="entry name" value="Nuc_rcpt_coact/corep"/>
</dbReference>
<dbReference type="Gene3D" id="3.30.70.330">
    <property type="match status" value="1"/>
</dbReference>
<evidence type="ECO:0000256" key="1">
    <source>
        <dbReference type="PROSITE-ProRule" id="PRU00176"/>
    </source>
</evidence>
<dbReference type="EMBL" id="WIGO01000111">
    <property type="protein sequence ID" value="KAF6829201.1"/>
    <property type="molecule type" value="Genomic_DNA"/>
</dbReference>
<gene>
    <name evidence="4" type="ORF">CPLU01_08091</name>
</gene>
<feature type="region of interest" description="Disordered" evidence="2">
    <location>
        <begin position="221"/>
        <end position="250"/>
    </location>
</feature>
<sequence length="892" mass="95025">MAPWPNFFSYIHAQYCSSVTSDLPIDIRTSRACLMLEQEATPEFQATADLSPLSPSPLHSAAPAVVPVLQDTADILDAMSSQANGVALGGVDAHAPVPAPAEQHALPFSEQAQEGSIYADGDGDGDDADSLDDAYGAEEEEYTGADKVLEQQVEPDAGEDEYLKSFDTPSADEEDSAELDHVSKAPESINSAASLTAPSQTGRPPVAVAVADASSARSAAAAAGAGDHSSPADAAAPSTAAAHPVAAPEDDTATEISRLVAEMTGNAAPGAADYDRPPAGPVQNHDTPSSILSAASATLPAKPPMPSQAPSAYPSAEYPGFQLNSHPSHNAAPPAPGQPGSYAPGTLPTVSLNASPYNEHAGHQAAQANDSSDRQVWDKFIIDESRYTREAKWDRFPDGSRVFIGSRSLSSGRPDGAVDFFSGNLSSERVSKRDVFNIFSKYGRLAQISLKSAYGFVQYHSVEEAQAAVANLQETEIKGRKIHLEFSRAQKKKDGNERNRSPDRGRGGRQQQQAQGRQDRQDRHDGGHHNDRRGRDDYRPGRNSPPKRNGYGNGRDDGHGRDRHYEAHDRSRGRSRSPAYGHGRHDSYRRRSPSPPKGYRGGPMSEERLDIPRRYGNDVPDVQFLLLQQVSNEFVAWVQRAFTDQNLKVAVMFLNPNFPRETIEQRQVVEGVHGIVYLDMQAQQHGKIPLRLFDRSSGVSARFDDYLDLDPPIAAALIQRATAQAAQYQAPAPPAARHQPYPGYGQTYAASQPHHQAPQGHAPTYQGPHGGPPPQAPQSHMPTYPQGPHGGAPPQAPPAAVPAVPADLASMMNGMDNATLQQLLATLGGPGAVAANSAAGAANGQIQALASQMATATPAAAPPPAAYGPRSGGENQNRHVENIMATLARLRQ</sequence>
<feature type="compositionally biased region" description="Low complexity" evidence="2">
    <location>
        <begin position="221"/>
        <end position="247"/>
    </location>
</feature>
<feature type="region of interest" description="Disordered" evidence="2">
    <location>
        <begin position="483"/>
        <end position="610"/>
    </location>
</feature>
<name>A0A8H6NE50_9PEZI</name>
<dbReference type="SMART" id="SM00360">
    <property type="entry name" value="RRM"/>
    <property type="match status" value="1"/>
</dbReference>
<dbReference type="InterPro" id="IPR000504">
    <property type="entry name" value="RRM_dom"/>
</dbReference>
<proteinExistence type="predicted"/>
<protein>
    <submittedName>
        <fullName evidence="4">RNA-binding protein</fullName>
    </submittedName>
</protein>
<feature type="region of interest" description="Disordered" evidence="2">
    <location>
        <begin position="162"/>
        <end position="182"/>
    </location>
</feature>
<feature type="compositionally biased region" description="Low complexity" evidence="2">
    <location>
        <begin position="728"/>
        <end position="742"/>
    </location>
</feature>
<feature type="domain" description="RRM" evidence="3">
    <location>
        <begin position="418"/>
        <end position="489"/>
    </location>
</feature>
<keyword evidence="5" id="KW-1185">Reference proteome</keyword>
<dbReference type="Pfam" id="PF00076">
    <property type="entry name" value="RRM_1"/>
    <property type="match status" value="1"/>
</dbReference>
<dbReference type="InterPro" id="IPR035979">
    <property type="entry name" value="RBD_domain_sf"/>
</dbReference>
<feature type="compositionally biased region" description="Basic and acidic residues" evidence="2">
    <location>
        <begin position="517"/>
        <end position="540"/>
    </location>
</feature>
<reference evidence="4" key="1">
    <citation type="journal article" date="2020" name="Phytopathology">
        <title>Genome Sequence Resources of Colletotrichum truncatum, C. plurivorum, C. musicola, and C. sojae: Four Species Pathogenic to Soybean (Glycine max).</title>
        <authorList>
            <person name="Rogerio F."/>
            <person name="Boufleur T.R."/>
            <person name="Ciampi-Guillardi M."/>
            <person name="Sukno S.A."/>
            <person name="Thon M.R."/>
            <person name="Massola Junior N.S."/>
            <person name="Baroncelli R."/>
        </authorList>
    </citation>
    <scope>NUCLEOTIDE SEQUENCE</scope>
    <source>
        <strain evidence="4">LFN00145</strain>
    </source>
</reference>
<keyword evidence="1" id="KW-0694">RNA-binding</keyword>
<dbReference type="PANTHER" id="PTHR23295">
    <property type="entry name" value="NUCLEAR RECEPTOR COACTIVATOR 5-RELATED"/>
    <property type="match status" value="1"/>
</dbReference>